<keyword evidence="2" id="KW-1185">Reference proteome</keyword>
<protein>
    <submittedName>
        <fullName evidence="1">Uncharacterized protein</fullName>
    </submittedName>
</protein>
<evidence type="ECO:0000313" key="1">
    <source>
        <dbReference type="EMBL" id="CAH1406143.1"/>
    </source>
</evidence>
<reference evidence="1" key="1">
    <citation type="submission" date="2022-01" db="EMBL/GenBank/DDBJ databases">
        <authorList>
            <person name="King R."/>
        </authorList>
    </citation>
    <scope>NUCLEOTIDE SEQUENCE</scope>
</reference>
<name>A0A9P0HQ87_NEZVI</name>
<proteinExistence type="predicted"/>
<accession>A0A9P0HQ87</accession>
<dbReference type="AlphaFoldDB" id="A0A9P0HQ87"/>
<organism evidence="1 2">
    <name type="scientific">Nezara viridula</name>
    <name type="common">Southern green stink bug</name>
    <name type="synonym">Cimex viridulus</name>
    <dbReference type="NCBI Taxonomy" id="85310"/>
    <lineage>
        <taxon>Eukaryota</taxon>
        <taxon>Metazoa</taxon>
        <taxon>Ecdysozoa</taxon>
        <taxon>Arthropoda</taxon>
        <taxon>Hexapoda</taxon>
        <taxon>Insecta</taxon>
        <taxon>Pterygota</taxon>
        <taxon>Neoptera</taxon>
        <taxon>Paraneoptera</taxon>
        <taxon>Hemiptera</taxon>
        <taxon>Heteroptera</taxon>
        <taxon>Panheteroptera</taxon>
        <taxon>Pentatomomorpha</taxon>
        <taxon>Pentatomoidea</taxon>
        <taxon>Pentatomidae</taxon>
        <taxon>Pentatominae</taxon>
        <taxon>Nezara</taxon>
    </lineage>
</organism>
<gene>
    <name evidence="1" type="ORF">NEZAVI_LOCUS14150</name>
</gene>
<dbReference type="EMBL" id="OV725082">
    <property type="protein sequence ID" value="CAH1406143.1"/>
    <property type="molecule type" value="Genomic_DNA"/>
</dbReference>
<evidence type="ECO:0000313" key="2">
    <source>
        <dbReference type="Proteomes" id="UP001152798"/>
    </source>
</evidence>
<dbReference type="Proteomes" id="UP001152798">
    <property type="component" value="Chromosome 6"/>
</dbReference>
<sequence>MLTFVYHFRKHSAYPQSMFYIDLLSKAVRDGNDDCRYHLPGRYLNEAPANRVRVRKEIIIGCWGNYPQLHLTFL</sequence>